<accession>A0A1I2XWY2</accession>
<dbReference type="STRING" id="414048.SAMN04489864_10692"/>
<sequence length="263" mass="30406">MKSCVVVFPLYRSPNPLELSFLENGIKLTGSFKQVVVAPEGLVIDNSFGMLEKLEVKRFGKHYFEGIKGYNQLLLSRSFYTTFALFDYILIHQADVFLFKDELASWCEKNYDYIGAPWLRSDKLNRGILYNAFQRMKLAFRKNRIYATRHNKVGNGGLSLRKVNTALKILDSISPSVLNQYMHAEGPQFNEDIFWSLIAPTVHPSYTIPEMVEAMRFAIEFEPAEAYEMINQDLPFGCHAPLKHNVEFWRKFIPTLQEIATNK</sequence>
<gene>
    <name evidence="2" type="ORF">SAMN04489864_10692</name>
</gene>
<evidence type="ECO:0000259" key="1">
    <source>
        <dbReference type="Pfam" id="PF18922"/>
    </source>
</evidence>
<dbReference type="Pfam" id="PF18922">
    <property type="entry name" value="DUF5672"/>
    <property type="match status" value="1"/>
</dbReference>
<organism evidence="2 3">
    <name type="scientific">Pedobacter insulae</name>
    <dbReference type="NCBI Taxonomy" id="414048"/>
    <lineage>
        <taxon>Bacteria</taxon>
        <taxon>Pseudomonadati</taxon>
        <taxon>Bacteroidota</taxon>
        <taxon>Sphingobacteriia</taxon>
        <taxon>Sphingobacteriales</taxon>
        <taxon>Sphingobacteriaceae</taxon>
        <taxon>Pedobacter</taxon>
    </lineage>
</organism>
<feature type="domain" description="DUF5672" evidence="1">
    <location>
        <begin position="53"/>
        <end position="239"/>
    </location>
</feature>
<dbReference type="Proteomes" id="UP000199666">
    <property type="component" value="Unassembled WGS sequence"/>
</dbReference>
<dbReference type="AlphaFoldDB" id="A0A1I2XWY2"/>
<proteinExistence type="predicted"/>
<dbReference type="RefSeq" id="WP_090994144.1">
    <property type="nucleotide sequence ID" value="NZ_FOPP01000006.1"/>
</dbReference>
<reference evidence="2 3" key="1">
    <citation type="submission" date="2016-10" db="EMBL/GenBank/DDBJ databases">
        <authorList>
            <person name="de Groot N.N."/>
        </authorList>
    </citation>
    <scope>NUCLEOTIDE SEQUENCE [LARGE SCALE GENOMIC DNA]</scope>
    <source>
        <strain evidence="2 3">DSM 18684</strain>
    </source>
</reference>
<evidence type="ECO:0000313" key="2">
    <source>
        <dbReference type="EMBL" id="SFH18000.1"/>
    </source>
</evidence>
<evidence type="ECO:0000313" key="3">
    <source>
        <dbReference type="Proteomes" id="UP000199666"/>
    </source>
</evidence>
<dbReference type="InterPro" id="IPR043729">
    <property type="entry name" value="DUF5672"/>
</dbReference>
<dbReference type="EMBL" id="FOPP01000006">
    <property type="protein sequence ID" value="SFH18000.1"/>
    <property type="molecule type" value="Genomic_DNA"/>
</dbReference>
<dbReference type="OrthoDB" id="7391526at2"/>
<name>A0A1I2XWY2_9SPHI</name>
<keyword evidence="3" id="KW-1185">Reference proteome</keyword>
<protein>
    <recommendedName>
        <fullName evidence="1">DUF5672 domain-containing protein</fullName>
    </recommendedName>
</protein>